<reference evidence="3" key="1">
    <citation type="journal article" date="2020" name="bioRxiv">
        <title>Hybrid origin of Populus tomentosa Carr. identified through genome sequencing and phylogenomic analysis.</title>
        <authorList>
            <person name="An X."/>
            <person name="Gao K."/>
            <person name="Chen Z."/>
            <person name="Li J."/>
            <person name="Yang X."/>
            <person name="Yang X."/>
            <person name="Zhou J."/>
            <person name="Guo T."/>
            <person name="Zhao T."/>
            <person name="Huang S."/>
            <person name="Miao D."/>
            <person name="Khan W.U."/>
            <person name="Rao P."/>
            <person name="Ye M."/>
            <person name="Lei B."/>
            <person name="Liao W."/>
            <person name="Wang J."/>
            <person name="Ji L."/>
            <person name="Li Y."/>
            <person name="Guo B."/>
            <person name="Mustafa N.S."/>
            <person name="Li S."/>
            <person name="Yun Q."/>
            <person name="Keller S.R."/>
            <person name="Mao J."/>
            <person name="Zhang R."/>
            <person name="Strauss S.H."/>
        </authorList>
    </citation>
    <scope>NUCLEOTIDE SEQUENCE</scope>
    <source>
        <strain evidence="3">GM15</strain>
        <tissue evidence="3">Leaf</tissue>
    </source>
</reference>
<dbReference type="InterPro" id="IPR027113">
    <property type="entry name" value="Transc_fact_NFYB/HAP3"/>
</dbReference>
<dbReference type="PANTHER" id="PTHR11064">
    <property type="entry name" value="CCAAT-BINDING TRANSCRIPTION FACTOR-RELATED"/>
    <property type="match status" value="1"/>
</dbReference>
<dbReference type="EMBL" id="JAAWWB010000013">
    <property type="protein sequence ID" value="KAG6768524.1"/>
    <property type="molecule type" value="Genomic_DNA"/>
</dbReference>
<evidence type="ECO:0000313" key="4">
    <source>
        <dbReference type="Proteomes" id="UP000886885"/>
    </source>
</evidence>
<keyword evidence="4" id="KW-1185">Reference proteome</keyword>
<comment type="caution">
    <text evidence="3">The sequence shown here is derived from an EMBL/GenBank/DDBJ whole genome shotgun (WGS) entry which is preliminary data.</text>
</comment>
<dbReference type="PANTHER" id="PTHR11064:SF122">
    <property type="entry name" value="NUCLEAR TRANSCRIPTION FACTOR Y SUBUNIT B-7"/>
    <property type="match status" value="1"/>
</dbReference>
<feature type="compositionally biased region" description="Basic and acidic residues" evidence="1">
    <location>
        <begin position="27"/>
        <end position="40"/>
    </location>
</feature>
<dbReference type="InterPro" id="IPR003958">
    <property type="entry name" value="CBFA_NFYB_domain"/>
</dbReference>
<evidence type="ECO:0000259" key="2">
    <source>
        <dbReference type="Pfam" id="PF00808"/>
    </source>
</evidence>
<evidence type="ECO:0000256" key="1">
    <source>
        <dbReference type="SAM" id="MobiDB-lite"/>
    </source>
</evidence>
<sequence>MGNHLLILTPTIKPELVTMEDVCVHGREMEDENHGNRTDGHGGGSPENPCLKSCSGNNHNSKEQEHLLPIANVGRVMNKAIPDNGKISKESVQECVISFVIGEASDKCQREKRDY</sequence>
<name>A0A8X7ZES6_POPTO</name>
<proteinExistence type="predicted"/>
<organism evidence="3 4">
    <name type="scientific">Populus tomentosa</name>
    <name type="common">Chinese white poplar</name>
    <dbReference type="NCBI Taxonomy" id="118781"/>
    <lineage>
        <taxon>Eukaryota</taxon>
        <taxon>Viridiplantae</taxon>
        <taxon>Streptophyta</taxon>
        <taxon>Embryophyta</taxon>
        <taxon>Tracheophyta</taxon>
        <taxon>Spermatophyta</taxon>
        <taxon>Magnoliopsida</taxon>
        <taxon>eudicotyledons</taxon>
        <taxon>Gunneridae</taxon>
        <taxon>Pentapetalae</taxon>
        <taxon>rosids</taxon>
        <taxon>fabids</taxon>
        <taxon>Malpighiales</taxon>
        <taxon>Salicaceae</taxon>
        <taxon>Saliceae</taxon>
        <taxon>Populus</taxon>
    </lineage>
</organism>
<dbReference type="GO" id="GO:0000978">
    <property type="term" value="F:RNA polymerase II cis-regulatory region sequence-specific DNA binding"/>
    <property type="evidence" value="ECO:0007669"/>
    <property type="project" value="TreeGrafter"/>
</dbReference>
<gene>
    <name evidence="3" type="ORF">POTOM_027445</name>
</gene>
<feature type="domain" description="Transcription factor CBF/NF-Y/archaeal histone" evidence="2">
    <location>
        <begin position="68"/>
        <end position="113"/>
    </location>
</feature>
<feature type="region of interest" description="Disordered" evidence="1">
    <location>
        <begin position="27"/>
        <end position="62"/>
    </location>
</feature>
<dbReference type="GO" id="GO:0001228">
    <property type="term" value="F:DNA-binding transcription activator activity, RNA polymerase II-specific"/>
    <property type="evidence" value="ECO:0007669"/>
    <property type="project" value="InterPro"/>
</dbReference>
<dbReference type="Pfam" id="PF00808">
    <property type="entry name" value="CBFD_NFYB_HMF"/>
    <property type="match status" value="1"/>
</dbReference>
<dbReference type="AlphaFoldDB" id="A0A8X7ZES6"/>
<protein>
    <recommendedName>
        <fullName evidence="2">Transcription factor CBF/NF-Y/archaeal histone domain-containing protein</fullName>
    </recommendedName>
</protein>
<evidence type="ECO:0000313" key="3">
    <source>
        <dbReference type="EMBL" id="KAG6768524.1"/>
    </source>
</evidence>
<dbReference type="GO" id="GO:0016602">
    <property type="term" value="C:CCAAT-binding factor complex"/>
    <property type="evidence" value="ECO:0007669"/>
    <property type="project" value="InterPro"/>
</dbReference>
<dbReference type="Proteomes" id="UP000886885">
    <property type="component" value="Chromosome 7A"/>
</dbReference>
<dbReference type="OrthoDB" id="386949at2759"/>
<accession>A0A8X7ZES6</accession>